<gene>
    <name evidence="1" type="ORF">SAMN05421553_0375</name>
</gene>
<dbReference type="AlphaFoldDB" id="A0A1H4Q054"/>
<dbReference type="STRING" id="53406.SAMN05421553_0375"/>
<keyword evidence="2" id="KW-1185">Reference proteome</keyword>
<protein>
    <submittedName>
        <fullName evidence="1">Uncharacterized protein</fullName>
    </submittedName>
</protein>
<proteinExistence type="predicted"/>
<evidence type="ECO:0000313" key="1">
    <source>
        <dbReference type="EMBL" id="SEC13013.1"/>
    </source>
</evidence>
<dbReference type="EMBL" id="FNSC01000001">
    <property type="protein sequence ID" value="SEC13013.1"/>
    <property type="molecule type" value="Genomic_DNA"/>
</dbReference>
<dbReference type="RefSeq" id="WP_090375968.1">
    <property type="nucleotide sequence ID" value="NZ_FNSC01000001.1"/>
</dbReference>
<reference evidence="2" key="1">
    <citation type="submission" date="2016-10" db="EMBL/GenBank/DDBJ databases">
        <authorList>
            <person name="Varghese N."/>
            <person name="Submissions S."/>
        </authorList>
    </citation>
    <scope>NUCLEOTIDE SEQUENCE [LARGE SCALE GENOMIC DNA]</scope>
    <source>
        <strain evidence="2">DSM 12111</strain>
    </source>
</reference>
<sequence length="65" mass="7416">MGRKTVDQPKGSTERVRRFRKRRALIDTFAIPAYSTNDNASLEALQSFLDSINKDTQEETVEANQ</sequence>
<evidence type="ECO:0000313" key="2">
    <source>
        <dbReference type="Proteomes" id="UP000242849"/>
    </source>
</evidence>
<name>A0A1H4Q054_PSEAG</name>
<dbReference type="Proteomes" id="UP000242849">
    <property type="component" value="Unassembled WGS sequence"/>
</dbReference>
<accession>A0A1H4Q054</accession>
<organism evidence="1 2">
    <name type="scientific">Pseudomonas anguilliseptica</name>
    <dbReference type="NCBI Taxonomy" id="53406"/>
    <lineage>
        <taxon>Bacteria</taxon>
        <taxon>Pseudomonadati</taxon>
        <taxon>Pseudomonadota</taxon>
        <taxon>Gammaproteobacteria</taxon>
        <taxon>Pseudomonadales</taxon>
        <taxon>Pseudomonadaceae</taxon>
        <taxon>Pseudomonas</taxon>
    </lineage>
</organism>